<keyword evidence="4" id="KW-0032">Aminotransferase</keyword>
<dbReference type="eggNOG" id="COG0399">
    <property type="taxonomic scope" value="Bacteria"/>
</dbReference>
<organism evidence="4 5">
    <name type="scientific">Candidatus Protofrankia datiscae</name>
    <dbReference type="NCBI Taxonomy" id="2716812"/>
    <lineage>
        <taxon>Bacteria</taxon>
        <taxon>Bacillati</taxon>
        <taxon>Actinomycetota</taxon>
        <taxon>Actinomycetes</taxon>
        <taxon>Frankiales</taxon>
        <taxon>Frankiaceae</taxon>
        <taxon>Protofrankia</taxon>
    </lineage>
</organism>
<dbReference type="PANTHER" id="PTHR30244:SF34">
    <property type="entry name" value="DTDP-4-AMINO-4,6-DIDEOXYGALACTOSE TRANSAMINASE"/>
    <property type="match status" value="1"/>
</dbReference>
<dbReference type="CDD" id="cd00616">
    <property type="entry name" value="AHBA_syn"/>
    <property type="match status" value="1"/>
</dbReference>
<comment type="similarity">
    <text evidence="2">Belongs to the DegT/DnrJ/EryC1 family.</text>
</comment>
<dbReference type="Proteomes" id="UP000001549">
    <property type="component" value="Chromosome"/>
</dbReference>
<feature type="region of interest" description="Disordered" evidence="3">
    <location>
        <begin position="1"/>
        <end position="30"/>
    </location>
</feature>
<dbReference type="GO" id="GO:0030170">
    <property type="term" value="F:pyridoxal phosphate binding"/>
    <property type="evidence" value="ECO:0007669"/>
    <property type="project" value="TreeGrafter"/>
</dbReference>
<dbReference type="RefSeq" id="WP_013873728.1">
    <property type="nucleotide sequence ID" value="NC_015656.1"/>
</dbReference>
<dbReference type="EMBL" id="CP002801">
    <property type="protein sequence ID" value="AEH09806.1"/>
    <property type="molecule type" value="Genomic_DNA"/>
</dbReference>
<dbReference type="STRING" id="656024.FsymDg_2427"/>
<dbReference type="InterPro" id="IPR015422">
    <property type="entry name" value="PyrdxlP-dep_Trfase_small"/>
</dbReference>
<dbReference type="HOGENOM" id="CLU_387704_0_0_11"/>
<sequence length="712" mass="75784">MQSSRLRRRFADETALRHTSSERTDPAGQNRRIRSAVARLAHVDPGSVTPLETMRRTTGELPGLRVERYELRSPARDGIRAVLLAPSGPPRPRPAVLVSPGRRAVLEQVTGLKPPDHPDRNIAERLARAGLLTLTVDYGLDGGLPAALLSGRDEAAVLTQAFSLGSQPLLGALVEDALGALGWLRGHPDADPERIGLFGHSLGAAVALHTALLQDGEPLPLCAASHLGSYPLLHGELLSGNPVAMLPGILRHADLPDLYAALCPAPLQVQYGTIDPTLSRQDTESAAEQLRKAYALGSAQHRLEILGLPMGHATDPERATAFFLDALGKNAVRPAVPVPALRLRFDVAARREVTDRVDEALASGTLTLGPQVAEFEARAEPWVGREAVAVSSGSAALEIAFRTIGVAGRTVLVPVNTFFATAAAAVRAGAVVDFVDMELDGLGLDPASLEQALERHPDVAAVAVVHIGGVISPAIHQVTETCRARGIPLVEDAAHAFGSRLDGAPAGTFGSYGAFSLYPTKVLTSAEGGILTTPGPAELDTVRRLRDHGKVAYEAGLHDCPGSNWRMSEVHAAIGLAQLERFDAATRARQALAARYDEHLSGVPGLRRYDVPAGVTANGYKYLAYLPDGVDRATLKARLRTRHGVALAGEVYDTLLCEQPYFTAQGAPPARDFPQARWFAAHHICLPLYPSITPAQQQRTLAALRTELANLC</sequence>
<proteinExistence type="inferred from homology"/>
<evidence type="ECO:0000256" key="3">
    <source>
        <dbReference type="SAM" id="MobiDB-lite"/>
    </source>
</evidence>
<dbReference type="InterPro" id="IPR000653">
    <property type="entry name" value="DegT/StrS_aminotransferase"/>
</dbReference>
<protein>
    <submittedName>
        <fullName evidence="4">DegT/DnrJ/EryC1/StrS aminotransferase</fullName>
    </submittedName>
</protein>
<dbReference type="AlphaFoldDB" id="F8B1D7"/>
<keyword evidence="2" id="KW-0663">Pyridoxal phosphate</keyword>
<reference evidence="4 5" key="1">
    <citation type="submission" date="2011-05" db="EMBL/GenBank/DDBJ databases">
        <title>Complete sequence of chromosome of Frankia symbiont of Datisca glomerata.</title>
        <authorList>
            <consortium name="US DOE Joint Genome Institute"/>
            <person name="Lucas S."/>
            <person name="Han J."/>
            <person name="Lapidus A."/>
            <person name="Cheng J.-F."/>
            <person name="Goodwin L."/>
            <person name="Pitluck S."/>
            <person name="Peters L."/>
            <person name="Mikhailova N."/>
            <person name="Chertkov O."/>
            <person name="Teshima H."/>
            <person name="Han C."/>
            <person name="Tapia R."/>
            <person name="Land M."/>
            <person name="Hauser L."/>
            <person name="Kyrpides N."/>
            <person name="Ivanova N."/>
            <person name="Pagani I."/>
            <person name="Berry A."/>
            <person name="Pawlowski K."/>
            <person name="Persson T."/>
            <person name="Vanden Heuvel B."/>
            <person name="Benson D."/>
            <person name="Woyke T."/>
        </authorList>
    </citation>
    <scope>NUCLEOTIDE SEQUENCE [LARGE SCALE GENOMIC DNA]</scope>
    <source>
        <strain evidence="5">4085684</strain>
    </source>
</reference>
<keyword evidence="4" id="KW-0808">Transferase</keyword>
<dbReference type="Gene3D" id="3.40.50.1820">
    <property type="entry name" value="alpha/beta hydrolase"/>
    <property type="match status" value="1"/>
</dbReference>
<dbReference type="GO" id="GO:0008483">
    <property type="term" value="F:transaminase activity"/>
    <property type="evidence" value="ECO:0007669"/>
    <property type="project" value="UniProtKB-KW"/>
</dbReference>
<dbReference type="Gene3D" id="3.90.1150.10">
    <property type="entry name" value="Aspartate Aminotransferase, domain 1"/>
    <property type="match status" value="1"/>
</dbReference>
<comment type="cofactor">
    <cofactor evidence="1">
        <name>pyridoxal 5'-phosphate</name>
        <dbReference type="ChEBI" id="CHEBI:597326"/>
    </cofactor>
</comment>
<dbReference type="SUPFAM" id="SSF53474">
    <property type="entry name" value="alpha/beta-Hydrolases"/>
    <property type="match status" value="1"/>
</dbReference>
<accession>F8B1D7</accession>
<evidence type="ECO:0000256" key="1">
    <source>
        <dbReference type="ARBA" id="ARBA00001933"/>
    </source>
</evidence>
<dbReference type="GO" id="GO:0000271">
    <property type="term" value="P:polysaccharide biosynthetic process"/>
    <property type="evidence" value="ECO:0007669"/>
    <property type="project" value="TreeGrafter"/>
</dbReference>
<dbReference type="InterPro" id="IPR015421">
    <property type="entry name" value="PyrdxlP-dep_Trfase_major"/>
</dbReference>
<feature type="compositionally biased region" description="Basic and acidic residues" evidence="3">
    <location>
        <begin position="9"/>
        <end position="25"/>
    </location>
</feature>
<dbReference type="Gene3D" id="3.40.640.10">
    <property type="entry name" value="Type I PLP-dependent aspartate aminotransferase-like (Major domain)"/>
    <property type="match status" value="1"/>
</dbReference>
<dbReference type="PANTHER" id="PTHR30244">
    <property type="entry name" value="TRANSAMINASE"/>
    <property type="match status" value="1"/>
</dbReference>
<dbReference type="Pfam" id="PF01041">
    <property type="entry name" value="DegT_DnrJ_EryC1"/>
    <property type="match status" value="1"/>
</dbReference>
<dbReference type="InterPro" id="IPR029058">
    <property type="entry name" value="AB_hydrolase_fold"/>
</dbReference>
<evidence type="ECO:0000313" key="4">
    <source>
        <dbReference type="EMBL" id="AEH09806.1"/>
    </source>
</evidence>
<gene>
    <name evidence="4" type="ordered locus">FsymDg_2427</name>
</gene>
<evidence type="ECO:0000256" key="2">
    <source>
        <dbReference type="RuleBase" id="RU004508"/>
    </source>
</evidence>
<dbReference type="KEGG" id="fsy:FsymDg_2427"/>
<dbReference type="InterPro" id="IPR015424">
    <property type="entry name" value="PyrdxlP-dep_Trfase"/>
</dbReference>
<dbReference type="SUPFAM" id="SSF53383">
    <property type="entry name" value="PLP-dependent transferases"/>
    <property type="match status" value="1"/>
</dbReference>
<dbReference type="eggNOG" id="COG1073">
    <property type="taxonomic scope" value="Bacteria"/>
</dbReference>
<name>F8B1D7_9ACTN</name>
<keyword evidence="5" id="KW-1185">Reference proteome</keyword>
<evidence type="ECO:0000313" key="5">
    <source>
        <dbReference type="Proteomes" id="UP000001549"/>
    </source>
</evidence>